<feature type="compositionally biased region" description="Gly residues" evidence="1">
    <location>
        <begin position="33"/>
        <end position="46"/>
    </location>
</feature>
<dbReference type="OrthoDB" id="10254663at2759"/>
<sequence>MCFFYLVPERSLVLELQRIKRYAVAGSNVAETGRGGLHGKASGGPTSGQSGKQPIGHLEEHIRGLEEDRDYWRNQVELLTQMLSSHGSAGPTGAVPSASGTGHHAASGGPASRPGSANDQASRSRSPAARLKTKPPAQPTRDVKKMEDQVRGLREERDQLRRELECFRRSRDRSHSPLTRSHSLTRVQVSQFTFGATFSANSAWQVMSQYIIGASFETHVFSISATMMLEKTRICGSLACELASLLPGRVKVVRDVYLKLDSQKEYRGSRISLSQIIAPRQFVHYPQGM</sequence>
<evidence type="ECO:0000256" key="1">
    <source>
        <dbReference type="SAM" id="MobiDB-lite"/>
    </source>
</evidence>
<evidence type="ECO:0000313" key="3">
    <source>
        <dbReference type="Proteomes" id="UP000784294"/>
    </source>
</evidence>
<feature type="compositionally biased region" description="Polar residues" evidence="1">
    <location>
        <begin position="115"/>
        <end position="125"/>
    </location>
</feature>
<evidence type="ECO:0000313" key="2">
    <source>
        <dbReference type="EMBL" id="VEL36322.1"/>
    </source>
</evidence>
<dbReference type="EMBL" id="CAAALY010251942">
    <property type="protein sequence ID" value="VEL36322.1"/>
    <property type="molecule type" value="Genomic_DNA"/>
</dbReference>
<gene>
    <name evidence="2" type="ORF">PXEA_LOCUS29762</name>
</gene>
<name>A0A3S5CTT0_9PLAT</name>
<comment type="caution">
    <text evidence="2">The sequence shown here is derived from an EMBL/GenBank/DDBJ whole genome shotgun (WGS) entry which is preliminary data.</text>
</comment>
<proteinExistence type="predicted"/>
<feature type="compositionally biased region" description="Basic and acidic residues" evidence="1">
    <location>
        <begin position="141"/>
        <end position="155"/>
    </location>
</feature>
<keyword evidence="3" id="KW-1185">Reference proteome</keyword>
<feature type="compositionally biased region" description="Low complexity" evidence="1">
    <location>
        <begin position="96"/>
        <end position="112"/>
    </location>
</feature>
<feature type="region of interest" description="Disordered" evidence="1">
    <location>
        <begin position="85"/>
        <end position="155"/>
    </location>
</feature>
<organism evidence="2 3">
    <name type="scientific">Protopolystoma xenopodis</name>
    <dbReference type="NCBI Taxonomy" id="117903"/>
    <lineage>
        <taxon>Eukaryota</taxon>
        <taxon>Metazoa</taxon>
        <taxon>Spiralia</taxon>
        <taxon>Lophotrochozoa</taxon>
        <taxon>Platyhelminthes</taxon>
        <taxon>Monogenea</taxon>
        <taxon>Polyopisthocotylea</taxon>
        <taxon>Polystomatidea</taxon>
        <taxon>Polystomatidae</taxon>
        <taxon>Protopolystoma</taxon>
    </lineage>
</organism>
<feature type="region of interest" description="Disordered" evidence="1">
    <location>
        <begin position="30"/>
        <end position="55"/>
    </location>
</feature>
<reference evidence="2" key="1">
    <citation type="submission" date="2018-11" db="EMBL/GenBank/DDBJ databases">
        <authorList>
            <consortium name="Pathogen Informatics"/>
        </authorList>
    </citation>
    <scope>NUCLEOTIDE SEQUENCE</scope>
</reference>
<dbReference type="AlphaFoldDB" id="A0A3S5CTT0"/>
<dbReference type="Proteomes" id="UP000784294">
    <property type="component" value="Unassembled WGS sequence"/>
</dbReference>
<accession>A0A3S5CTT0</accession>
<protein>
    <submittedName>
        <fullName evidence="2">Uncharacterized protein</fullName>
    </submittedName>
</protein>